<comment type="catalytic activity">
    <reaction evidence="4">
        <text>glycyl-tRNA(Ala) + H2O = tRNA(Ala) + glycine + H(+)</text>
        <dbReference type="Rhea" id="RHEA:53744"/>
        <dbReference type="Rhea" id="RHEA-COMP:9657"/>
        <dbReference type="Rhea" id="RHEA-COMP:13640"/>
        <dbReference type="ChEBI" id="CHEBI:15377"/>
        <dbReference type="ChEBI" id="CHEBI:15378"/>
        <dbReference type="ChEBI" id="CHEBI:57305"/>
        <dbReference type="ChEBI" id="CHEBI:78442"/>
        <dbReference type="ChEBI" id="CHEBI:78522"/>
        <dbReference type="EC" id="3.1.1.96"/>
    </reaction>
</comment>
<evidence type="ECO:0000256" key="3">
    <source>
        <dbReference type="ARBA" id="ARBA00022833"/>
    </source>
</evidence>
<evidence type="ECO:0000256" key="2">
    <source>
        <dbReference type="ARBA" id="ARBA00022801"/>
    </source>
</evidence>
<keyword evidence="2 4" id="KW-0378">Hydrolase</keyword>
<dbReference type="RefSeq" id="WP_015408196.1">
    <property type="nucleotide sequence ID" value="NC_020388.1"/>
</dbReference>
<comment type="cofactor">
    <cofactor evidence="4">
        <name>Zn(2+)</name>
        <dbReference type="ChEBI" id="CHEBI:29105"/>
    </cofactor>
    <text evidence="4">Binds 2 Zn(2+) ions per subunit.</text>
</comment>
<dbReference type="GO" id="GO:0008270">
    <property type="term" value="F:zinc ion binding"/>
    <property type="evidence" value="ECO:0007669"/>
    <property type="project" value="UniProtKB-UniRule"/>
</dbReference>
<comment type="function">
    <text evidence="4">D-aminoacyl-tRNA deacylase with broad substrate specificity. By recycling D-aminoacyl-tRNA to D-amino acids and free tRNA molecules, this enzyme counteracts the toxicity associated with the formation of D-aminoacyl-tRNA entities in vivo.</text>
</comment>
<evidence type="ECO:0000313" key="6">
    <source>
        <dbReference type="Proteomes" id="UP000011867"/>
    </source>
</evidence>
<proteinExistence type="inferred from homology"/>
<dbReference type="HAMAP" id="MF_00562">
    <property type="entry name" value="Deacylase_DtdA"/>
    <property type="match status" value="1"/>
</dbReference>
<evidence type="ECO:0000313" key="5">
    <source>
        <dbReference type="EMBL" id="CCQ35346.1"/>
    </source>
</evidence>
<dbReference type="HOGENOM" id="CLU_610619_0_0_2"/>
<comment type="catalytic activity">
    <reaction evidence="4">
        <text>a D-aminoacyl-tRNA + H2O = a tRNA + a D-alpha-amino acid + H(+)</text>
        <dbReference type="Rhea" id="RHEA:13953"/>
        <dbReference type="Rhea" id="RHEA-COMP:10123"/>
        <dbReference type="Rhea" id="RHEA-COMP:10124"/>
        <dbReference type="ChEBI" id="CHEBI:15377"/>
        <dbReference type="ChEBI" id="CHEBI:15378"/>
        <dbReference type="ChEBI" id="CHEBI:59871"/>
        <dbReference type="ChEBI" id="CHEBI:78442"/>
        <dbReference type="ChEBI" id="CHEBI:79333"/>
        <dbReference type="EC" id="3.1.1.96"/>
    </reaction>
</comment>
<dbReference type="PANTHER" id="PTHR34667">
    <property type="entry name" value="D-AMINOACYL-TRNA DEACYLASE"/>
    <property type="match status" value="1"/>
</dbReference>
<comment type="similarity">
    <text evidence="4">Belongs to the DtdA deacylase family.</text>
</comment>
<protein>
    <recommendedName>
        <fullName evidence="4">D-aminoacyl-tRNA deacylase</fullName>
        <ecNumber evidence="4">3.1.1.96</ecNumber>
    </recommendedName>
</protein>
<name>M1XK66_NATM8</name>
<dbReference type="eggNOG" id="arCOG00501">
    <property type="taxonomic scope" value="Archaea"/>
</dbReference>
<sequence>MLAVVVSRADEASEHIGDRLLEIADWDEHEDERRSEANGGGRYYRGDGIELRTFEDLHLHLDGVAATFGEPELLVFASKHAGETGPLLTAHATGNFGPAEYGGREGSLARAAPNALSTVREGLETHAPRGYGVGIECTHHGPSTVGCPSLFVEVGSNEAQWRDPAAAEAVARAILGLRGVPAHRERSVVGFGGGHYAPRFDRILADTDWGVGHVAADWALEEMGDPYESRAVVAKAFHSSGTEFAVVDGGSAELESVVDELGFETLSETFLRETTGVPLDLVGRLETELLPVDEGLRFGVGVGDVDADGVLTDSLPAELLDAANGVDHEAVLEALDRTTVAYTTEEGATLAAGRVALREEGKYRAVIDELAAVLEAKYDVVEVRASSVIARREAFDPDRAEALGVEPGPAFGRLSAGEPVEVDGERIDPADVRSVRDRTFPF</sequence>
<keyword evidence="3 4" id="KW-0862">Zinc</keyword>
<dbReference type="eggNOG" id="arCOG01616">
    <property type="taxonomic scope" value="Archaea"/>
</dbReference>
<dbReference type="Gene3D" id="3.40.630.50">
    <property type="entry name" value="AF0625-like"/>
    <property type="match status" value="1"/>
</dbReference>
<keyword evidence="1 4" id="KW-0479">Metal-binding</keyword>
<dbReference type="NCBIfam" id="NF011435">
    <property type="entry name" value="PRK14866.1-1"/>
    <property type="match status" value="1"/>
</dbReference>
<dbReference type="SUPFAM" id="SSF142535">
    <property type="entry name" value="AF0625-like"/>
    <property type="match status" value="1"/>
</dbReference>
<dbReference type="GeneID" id="14652276"/>
<evidence type="ECO:0000256" key="4">
    <source>
        <dbReference type="HAMAP-Rule" id="MF_00562"/>
    </source>
</evidence>
<dbReference type="Pfam" id="PF04414">
    <property type="entry name" value="tRNA_deacylase"/>
    <property type="match status" value="1"/>
</dbReference>
<dbReference type="STRING" id="268739.Nmlp_1136"/>
<dbReference type="GO" id="GO:0051499">
    <property type="term" value="F:D-aminoacyl-tRNA deacylase activity"/>
    <property type="evidence" value="ECO:0007669"/>
    <property type="project" value="UniProtKB-UniRule"/>
</dbReference>
<reference evidence="5 6" key="1">
    <citation type="journal article" date="2013" name="Genome Announc.">
        <title>Genome of the haloarchaeon Natronomonas moolapensis, a neutrophilic member of a previously haloalkaliphilic genus.</title>
        <authorList>
            <person name="Dyall-Smith M.L."/>
            <person name="Pfeiffer F."/>
            <person name="Oberwinkler T."/>
            <person name="Klee K."/>
            <person name="Rampp M."/>
            <person name="Palm P."/>
            <person name="Gross K."/>
            <person name="Schuster S.C."/>
            <person name="Oesterhelt D."/>
        </authorList>
    </citation>
    <scope>NUCLEOTIDE SEQUENCE [LARGE SCALE GENOMIC DNA]</scope>
    <source>
        <strain evidence="6">DSM 18674 / JCM 14361 / 8.8.11</strain>
    </source>
</reference>
<dbReference type="Gene3D" id="3.40.50.10700">
    <property type="entry name" value="AF0625-like"/>
    <property type="match status" value="1"/>
</dbReference>
<accession>M1XK66</accession>
<comment type="subunit">
    <text evidence="4">Monomer.</text>
</comment>
<dbReference type="GO" id="GO:0019478">
    <property type="term" value="P:D-amino acid catabolic process"/>
    <property type="evidence" value="ECO:0007669"/>
    <property type="project" value="UniProtKB-UniRule"/>
</dbReference>
<dbReference type="GO" id="GO:0106026">
    <property type="term" value="F:Gly-tRNA(Ala) deacylase activity"/>
    <property type="evidence" value="ECO:0007669"/>
    <property type="project" value="RHEA"/>
</dbReference>
<dbReference type="Proteomes" id="UP000011867">
    <property type="component" value="Chromosome"/>
</dbReference>
<organism evidence="5 6">
    <name type="scientific">Natronomonas moolapensis (strain DSM 18674 / CECT 7526 / JCM 14361 / 8.8.11)</name>
    <dbReference type="NCBI Taxonomy" id="268739"/>
    <lineage>
        <taxon>Archaea</taxon>
        <taxon>Methanobacteriati</taxon>
        <taxon>Methanobacteriota</taxon>
        <taxon>Stenosarchaea group</taxon>
        <taxon>Halobacteria</taxon>
        <taxon>Halobacteriales</taxon>
        <taxon>Natronomonadaceae</taxon>
        <taxon>Natronomonas</taxon>
    </lineage>
</organism>
<dbReference type="InterPro" id="IPR018033">
    <property type="entry name" value="Deacylase_DtdA_archaea"/>
</dbReference>
<dbReference type="KEGG" id="nmo:Nmlp_1136"/>
<dbReference type="EC" id="3.1.1.96" evidence="4"/>
<dbReference type="PANTHER" id="PTHR34667:SF1">
    <property type="entry name" value="D-AMINOACYL-TRNA DEACYLASE"/>
    <property type="match status" value="1"/>
</dbReference>
<dbReference type="EMBL" id="HF582854">
    <property type="protein sequence ID" value="CCQ35346.1"/>
    <property type="molecule type" value="Genomic_DNA"/>
</dbReference>
<dbReference type="AlphaFoldDB" id="M1XK66"/>
<dbReference type="InterPro" id="IPR007508">
    <property type="entry name" value="DtdA"/>
</dbReference>
<keyword evidence="6" id="KW-1185">Reference proteome</keyword>
<gene>
    <name evidence="4 5" type="primary">dtdA</name>
    <name evidence="5" type="ordered locus">Nmlp_1136</name>
</gene>
<evidence type="ECO:0000256" key="1">
    <source>
        <dbReference type="ARBA" id="ARBA00022723"/>
    </source>
</evidence>
<dbReference type="OrthoDB" id="9863at2157"/>